<dbReference type="AlphaFoldDB" id="A0A2U3I5W0"/>
<evidence type="ECO:0000313" key="3">
    <source>
        <dbReference type="EMBL" id="SPB15549.1"/>
    </source>
</evidence>
<keyword evidence="4" id="KW-1185">Reference proteome</keyword>
<protein>
    <submittedName>
        <fullName evidence="3">Small GTP-binding protein</fullName>
    </submittedName>
</protein>
<dbReference type="PANTHER" id="PTHR42714">
    <property type="entry name" value="TRNA MODIFICATION GTPASE GTPBP3"/>
    <property type="match status" value="1"/>
</dbReference>
<gene>
    <name evidence="3" type="ORF">NOV72_02769</name>
</gene>
<dbReference type="Proteomes" id="UP000238169">
    <property type="component" value="Unassembled WGS sequence"/>
</dbReference>
<dbReference type="Pfam" id="PF01926">
    <property type="entry name" value="MMR_HSR1"/>
    <property type="match status" value="1"/>
</dbReference>
<dbReference type="GO" id="GO:0002098">
    <property type="term" value="P:tRNA wobble uridine modification"/>
    <property type="evidence" value="ECO:0007669"/>
    <property type="project" value="TreeGrafter"/>
</dbReference>
<evidence type="ECO:0000259" key="2">
    <source>
        <dbReference type="Pfam" id="PF01926"/>
    </source>
</evidence>
<accession>A0A2U3I5W0</accession>
<organism evidence="3 4">
    <name type="scientific">Caballeronia novacaledonica</name>
    <dbReference type="NCBI Taxonomy" id="1544861"/>
    <lineage>
        <taxon>Bacteria</taxon>
        <taxon>Pseudomonadati</taxon>
        <taxon>Pseudomonadota</taxon>
        <taxon>Betaproteobacteria</taxon>
        <taxon>Burkholderiales</taxon>
        <taxon>Burkholderiaceae</taxon>
        <taxon>Caballeronia</taxon>
    </lineage>
</organism>
<dbReference type="InterPro" id="IPR027417">
    <property type="entry name" value="P-loop_NTPase"/>
</dbReference>
<dbReference type="GO" id="GO:0005737">
    <property type="term" value="C:cytoplasm"/>
    <property type="evidence" value="ECO:0007669"/>
    <property type="project" value="TreeGrafter"/>
</dbReference>
<dbReference type="GO" id="GO:0005525">
    <property type="term" value="F:GTP binding"/>
    <property type="evidence" value="ECO:0007669"/>
    <property type="project" value="InterPro"/>
</dbReference>
<feature type="coiled-coil region" evidence="1">
    <location>
        <begin position="480"/>
        <end position="507"/>
    </location>
</feature>
<feature type="domain" description="G" evidence="2">
    <location>
        <begin position="102"/>
        <end position="227"/>
    </location>
</feature>
<dbReference type="EMBL" id="OGTP01000008">
    <property type="protein sequence ID" value="SPB15549.1"/>
    <property type="molecule type" value="Genomic_DNA"/>
</dbReference>
<name>A0A2U3I5W0_9BURK</name>
<dbReference type="PANTHER" id="PTHR42714:SF2">
    <property type="entry name" value="TRNA MODIFICATION GTPASE GTPBP3, MITOCHONDRIAL"/>
    <property type="match status" value="1"/>
</dbReference>
<dbReference type="SUPFAM" id="SSF52540">
    <property type="entry name" value="P-loop containing nucleoside triphosphate hydrolases"/>
    <property type="match status" value="1"/>
</dbReference>
<dbReference type="RefSeq" id="WP_106855197.1">
    <property type="nucleotide sequence ID" value="NZ_OGTP01000008.1"/>
</dbReference>
<dbReference type="OrthoDB" id="7230468at2"/>
<keyword evidence="1" id="KW-0175">Coiled coil</keyword>
<dbReference type="Gene3D" id="3.40.50.300">
    <property type="entry name" value="P-loop containing nucleotide triphosphate hydrolases"/>
    <property type="match status" value="1"/>
</dbReference>
<dbReference type="InterPro" id="IPR006073">
    <property type="entry name" value="GTP-bd"/>
</dbReference>
<proteinExistence type="predicted"/>
<dbReference type="GO" id="GO:0030488">
    <property type="term" value="P:tRNA methylation"/>
    <property type="evidence" value="ECO:0007669"/>
    <property type="project" value="TreeGrafter"/>
</dbReference>
<evidence type="ECO:0000313" key="4">
    <source>
        <dbReference type="Proteomes" id="UP000238169"/>
    </source>
</evidence>
<sequence length="513" mass="56882">MKADASNEQRFIADVDAFEFIAHDLGRILHSMEKWLAQLSVNLQSSRLVHAELTNRSALAKHAEAINAALQKSMLAWKQQWAHLEPAQALAETFDDKALLLVFGKFNAGKSSLCNLLADRFAAHGKSVEYFYLDAGSIVETAERFKEGVTETTARLQGVRLAGKLVLVDTPGLHSVTPDNAALTQRFTDSADGVLWLTSSTSPGQVQELDELGRELHRNKPLLPVVTRSDVYEEDEIDGEIVKLLRNKTPENRAEQEADVRTRAEEKLMSMGVAIDLLKAPVSISSYLAREQGETQTAMSDAGFDKLYAALMSIAEETLAYKRRKQAEVFLHHLEENVMSALCRDVYALLGQLRSSSDAAIAALEDQQKQIANAVWREVVPTLPALLDAHSSARDVEAIAARLSQAIFESFSREIDARLHDYAVELDASLAPLHLDDDAVFEETVAGIDYQRLHAALSKAIRDHILRLCRDAAEQCHASIARLNDSAARLQDVLRTHEADLIDLKARLRSEFN</sequence>
<reference evidence="4" key="1">
    <citation type="submission" date="2018-01" db="EMBL/GenBank/DDBJ databases">
        <authorList>
            <person name="Peeters C."/>
        </authorList>
    </citation>
    <scope>NUCLEOTIDE SEQUENCE [LARGE SCALE GENOMIC DNA]</scope>
</reference>
<evidence type="ECO:0000256" key="1">
    <source>
        <dbReference type="SAM" id="Coils"/>
    </source>
</evidence>